<proteinExistence type="predicted"/>
<accession>A0A0J9T8V9</accession>
<dbReference type="AlphaFoldDB" id="A0A0J9T8V9"/>
<protein>
    <recommendedName>
        <fullName evidence="3">PIR Superfamily Protein</fullName>
    </recommendedName>
</protein>
<evidence type="ECO:0000313" key="2">
    <source>
        <dbReference type="Proteomes" id="UP000053776"/>
    </source>
</evidence>
<name>A0A0J9T8V9_PLAVI</name>
<dbReference type="Proteomes" id="UP000053776">
    <property type="component" value="Unassembled WGS sequence"/>
</dbReference>
<evidence type="ECO:0008006" key="3">
    <source>
        <dbReference type="Google" id="ProtNLM"/>
    </source>
</evidence>
<reference evidence="1 2" key="1">
    <citation type="submission" date="2011-08" db="EMBL/GenBank/DDBJ databases">
        <title>The Genome Sequence of Plasmodium vivax Mauritania I.</title>
        <authorList>
            <consortium name="The Broad Institute Genome Sequencing Platform"/>
            <consortium name="The Broad Institute Genome Sequencing Center for Infectious Disease"/>
            <person name="Neafsey D."/>
            <person name="Carlton J."/>
            <person name="Barnwell J."/>
            <person name="Collins W."/>
            <person name="Escalante A."/>
            <person name="Mullikin J."/>
            <person name="Saul A."/>
            <person name="Guigo R."/>
            <person name="Camara F."/>
            <person name="Young S.K."/>
            <person name="Zeng Q."/>
            <person name="Gargeya S."/>
            <person name="Fitzgerald M."/>
            <person name="Haas B."/>
            <person name="Abouelleil A."/>
            <person name="Alvarado L."/>
            <person name="Arachchi H.M."/>
            <person name="Berlin A."/>
            <person name="Brown A."/>
            <person name="Chapman S.B."/>
            <person name="Chen Z."/>
            <person name="Dunbar C."/>
            <person name="Freedman E."/>
            <person name="Gearin G."/>
            <person name="Gellesch M."/>
            <person name="Goldberg J."/>
            <person name="Griggs A."/>
            <person name="Gujja S."/>
            <person name="Heiman D."/>
            <person name="Howarth C."/>
            <person name="Larson L."/>
            <person name="Lui A."/>
            <person name="MacDonald P.J.P."/>
            <person name="Montmayeur A."/>
            <person name="Murphy C."/>
            <person name="Neiman D."/>
            <person name="Pearson M."/>
            <person name="Priest M."/>
            <person name="Roberts A."/>
            <person name="Saif S."/>
            <person name="Shea T."/>
            <person name="Shenoy N."/>
            <person name="Sisk P."/>
            <person name="Stolte C."/>
            <person name="Sykes S."/>
            <person name="Wortman J."/>
            <person name="Nusbaum C."/>
            <person name="Birren B."/>
        </authorList>
    </citation>
    <scope>NUCLEOTIDE SEQUENCE [LARGE SCALE GENOMIC DNA]</scope>
    <source>
        <strain evidence="1 2">Mauritania I</strain>
    </source>
</reference>
<organism evidence="1 2">
    <name type="scientific">Plasmodium vivax Mauritania I</name>
    <dbReference type="NCBI Taxonomy" id="1035515"/>
    <lineage>
        <taxon>Eukaryota</taxon>
        <taxon>Sar</taxon>
        <taxon>Alveolata</taxon>
        <taxon>Apicomplexa</taxon>
        <taxon>Aconoidasida</taxon>
        <taxon>Haemosporida</taxon>
        <taxon>Plasmodiidae</taxon>
        <taxon>Plasmodium</taxon>
        <taxon>Plasmodium (Plasmodium)</taxon>
    </lineage>
</organism>
<dbReference type="EMBL" id="KQ235090">
    <property type="protein sequence ID" value="KMZ91082.1"/>
    <property type="molecule type" value="Genomic_DNA"/>
</dbReference>
<sequence length="151" mass="18110">MADVGKDYYQYVYLFPQYKKEFEVYRDPRTGIYIPDFCDNNNYFNLENFDNFKKNCKKIGDYFSELSDTKFNSNRAIRCKFMNYLINSDETYNEINGIDISDLMEAYQKLSKYKNICKTDINFIEKEILQDLTDLYNLYENYNRAHGGGCE</sequence>
<evidence type="ECO:0000313" key="1">
    <source>
        <dbReference type="EMBL" id="KMZ91082.1"/>
    </source>
</evidence>
<gene>
    <name evidence="1" type="ORF">PVMG_04854</name>
</gene>